<keyword evidence="2" id="KW-1185">Reference proteome</keyword>
<name>A0A9Q1BCX1_HOLLE</name>
<proteinExistence type="predicted"/>
<evidence type="ECO:0000313" key="1">
    <source>
        <dbReference type="EMBL" id="KAJ8023091.1"/>
    </source>
</evidence>
<organism evidence="1 2">
    <name type="scientific">Holothuria leucospilota</name>
    <name type="common">Black long sea cucumber</name>
    <name type="synonym">Mertensiothuria leucospilota</name>
    <dbReference type="NCBI Taxonomy" id="206669"/>
    <lineage>
        <taxon>Eukaryota</taxon>
        <taxon>Metazoa</taxon>
        <taxon>Echinodermata</taxon>
        <taxon>Eleutherozoa</taxon>
        <taxon>Echinozoa</taxon>
        <taxon>Holothuroidea</taxon>
        <taxon>Aspidochirotacea</taxon>
        <taxon>Aspidochirotida</taxon>
        <taxon>Holothuriidae</taxon>
        <taxon>Holothuria</taxon>
    </lineage>
</organism>
<reference evidence="1" key="1">
    <citation type="submission" date="2021-10" db="EMBL/GenBank/DDBJ databases">
        <title>Tropical sea cucumber genome reveals ecological adaptation and Cuvierian tubules defense mechanism.</title>
        <authorList>
            <person name="Chen T."/>
        </authorList>
    </citation>
    <scope>NUCLEOTIDE SEQUENCE</scope>
    <source>
        <strain evidence="1">Nanhai2018</strain>
        <tissue evidence="1">Muscle</tissue>
    </source>
</reference>
<dbReference type="AlphaFoldDB" id="A0A9Q1BCX1"/>
<evidence type="ECO:0000313" key="2">
    <source>
        <dbReference type="Proteomes" id="UP001152320"/>
    </source>
</evidence>
<sequence>MGTGILGEMLREVGYTGEIDGIDRNTAMLDIARSKNIYRNIWIGDIGPYKIENIDDDTYDHGVAGSCIGRGQIEFTSLPTLLRTIKQGGYLVWTLPKHKVQYEVSNLEALKKHCDRWDREDICHLVLCVPAKHTITEDGYVIVLQRGSQKI</sequence>
<accession>A0A9Q1BCX1</accession>
<dbReference type="InterPro" id="IPR029063">
    <property type="entry name" value="SAM-dependent_MTases_sf"/>
</dbReference>
<dbReference type="OrthoDB" id="2019266at2759"/>
<dbReference type="EMBL" id="JAIZAY010000020">
    <property type="protein sequence ID" value="KAJ8023091.1"/>
    <property type="molecule type" value="Genomic_DNA"/>
</dbReference>
<comment type="caution">
    <text evidence="1">The sequence shown here is derived from an EMBL/GenBank/DDBJ whole genome shotgun (WGS) entry which is preliminary data.</text>
</comment>
<gene>
    <name evidence="1" type="ORF">HOLleu_38173</name>
</gene>
<dbReference type="Gene3D" id="3.40.50.150">
    <property type="entry name" value="Vaccinia Virus protein VP39"/>
    <property type="match status" value="1"/>
</dbReference>
<protein>
    <submittedName>
        <fullName evidence="1">Uncharacterized protein</fullName>
    </submittedName>
</protein>
<dbReference type="SUPFAM" id="SSF53335">
    <property type="entry name" value="S-adenosyl-L-methionine-dependent methyltransferases"/>
    <property type="match status" value="1"/>
</dbReference>
<dbReference type="Proteomes" id="UP001152320">
    <property type="component" value="Chromosome 20"/>
</dbReference>